<evidence type="ECO:0000313" key="11">
    <source>
        <dbReference type="Proteomes" id="UP000245283"/>
    </source>
</evidence>
<dbReference type="Proteomes" id="UP000245283">
    <property type="component" value="Unassembled WGS sequence"/>
</dbReference>
<dbReference type="GO" id="GO:0005886">
    <property type="term" value="C:plasma membrane"/>
    <property type="evidence" value="ECO:0007669"/>
    <property type="project" value="UniProtKB-SubCell"/>
</dbReference>
<name>A0A2V1KA23_9ACTO</name>
<dbReference type="InterPro" id="IPR005467">
    <property type="entry name" value="His_kinase_dom"/>
</dbReference>
<dbReference type="InterPro" id="IPR003661">
    <property type="entry name" value="HisK_dim/P_dom"/>
</dbReference>
<dbReference type="SUPFAM" id="SSF47384">
    <property type="entry name" value="Homodimeric domain of signal transducing histidine kinase"/>
    <property type="match status" value="1"/>
</dbReference>
<dbReference type="EC" id="2.7.13.3" evidence="3"/>
<dbReference type="Gene3D" id="1.10.287.130">
    <property type="match status" value="1"/>
</dbReference>
<keyword evidence="5" id="KW-0808">Transferase</keyword>
<dbReference type="Pfam" id="PF02518">
    <property type="entry name" value="HATPase_c"/>
    <property type="match status" value="1"/>
</dbReference>
<dbReference type="SUPFAM" id="SSF55874">
    <property type="entry name" value="ATPase domain of HSP90 chaperone/DNA topoisomerase II/histidine kinase"/>
    <property type="match status" value="1"/>
</dbReference>
<comment type="caution">
    <text evidence="10">The sequence shown here is derived from an EMBL/GenBank/DDBJ whole genome shotgun (WGS) entry which is preliminary data.</text>
</comment>
<keyword evidence="11" id="KW-1185">Reference proteome</keyword>
<dbReference type="InterPro" id="IPR050736">
    <property type="entry name" value="Sensor_HK_Regulatory"/>
</dbReference>
<dbReference type="GO" id="GO:0000155">
    <property type="term" value="F:phosphorelay sensor kinase activity"/>
    <property type="evidence" value="ECO:0007669"/>
    <property type="project" value="InterPro"/>
</dbReference>
<organism evidence="10 11">
    <name type="scientific">Ancrocorticia populi</name>
    <dbReference type="NCBI Taxonomy" id="2175228"/>
    <lineage>
        <taxon>Bacteria</taxon>
        <taxon>Bacillati</taxon>
        <taxon>Actinomycetota</taxon>
        <taxon>Actinomycetes</taxon>
        <taxon>Actinomycetales</taxon>
        <taxon>Actinomycetaceae</taxon>
        <taxon>Ancrocorticia</taxon>
    </lineage>
</organism>
<dbReference type="InterPro" id="IPR036890">
    <property type="entry name" value="HATPase_C_sf"/>
</dbReference>
<protein>
    <recommendedName>
        <fullName evidence="3">histidine kinase</fullName>
        <ecNumber evidence="3">2.7.13.3</ecNumber>
    </recommendedName>
</protein>
<comment type="catalytic activity">
    <reaction evidence="1">
        <text>ATP + protein L-histidine = ADP + protein N-phospho-L-histidine.</text>
        <dbReference type="EC" id="2.7.13.3"/>
    </reaction>
</comment>
<evidence type="ECO:0000259" key="9">
    <source>
        <dbReference type="PROSITE" id="PS50109"/>
    </source>
</evidence>
<keyword evidence="4" id="KW-0597">Phosphoprotein</keyword>
<feature type="domain" description="Histidine kinase" evidence="9">
    <location>
        <begin position="65"/>
        <end position="278"/>
    </location>
</feature>
<dbReference type="Gene3D" id="3.30.565.10">
    <property type="entry name" value="Histidine kinase-like ATPase, C-terminal domain"/>
    <property type="match status" value="1"/>
</dbReference>
<sequence length="283" mass="30309">MGHRCCAHRACHEVYFLSAVVSAGWICAGFAAICCFGLAIALIRTRRRVRQCEARLQELDRQPAVISHEIRTPLSLVRGAAELLAEETPGPLTPAQEMFVSTISDNTQLVIDMAENMLAISRLETGALPSHQELVDIRAVVSSCAREVRRILGTPIFVESSGGMIPIVTDETQVRQLVWNLVNNAARHAGADASVTVSVRAGDAGGCTISVMDRGSGMTDQDVDALFTPFSTGSTRRPGSGLGMMVVKRIAESLGGRVLVDTEVGSGTAIMVQLPEHVGREEE</sequence>
<evidence type="ECO:0000256" key="2">
    <source>
        <dbReference type="ARBA" id="ARBA00004236"/>
    </source>
</evidence>
<dbReference type="AlphaFoldDB" id="A0A2V1KA23"/>
<accession>A0A2V1KA23</accession>
<dbReference type="PRINTS" id="PR00344">
    <property type="entry name" value="BCTRLSENSOR"/>
</dbReference>
<evidence type="ECO:0000256" key="4">
    <source>
        <dbReference type="ARBA" id="ARBA00022553"/>
    </source>
</evidence>
<dbReference type="PANTHER" id="PTHR43711">
    <property type="entry name" value="TWO-COMPONENT HISTIDINE KINASE"/>
    <property type="match status" value="1"/>
</dbReference>
<dbReference type="InterPro" id="IPR036097">
    <property type="entry name" value="HisK_dim/P_sf"/>
</dbReference>
<dbReference type="OrthoDB" id="9757990at2"/>
<keyword evidence="8" id="KW-1133">Transmembrane helix</keyword>
<dbReference type="Pfam" id="PF00512">
    <property type="entry name" value="HisKA"/>
    <property type="match status" value="1"/>
</dbReference>
<dbReference type="InterPro" id="IPR004358">
    <property type="entry name" value="Sig_transdc_His_kin-like_C"/>
</dbReference>
<gene>
    <name evidence="10" type="ORF">DD236_05515</name>
</gene>
<feature type="transmembrane region" description="Helical" evidence="8">
    <location>
        <begin position="23"/>
        <end position="43"/>
    </location>
</feature>
<evidence type="ECO:0000256" key="7">
    <source>
        <dbReference type="ARBA" id="ARBA00023012"/>
    </source>
</evidence>
<dbReference type="CDD" id="cd00082">
    <property type="entry name" value="HisKA"/>
    <property type="match status" value="1"/>
</dbReference>
<dbReference type="InterPro" id="IPR003594">
    <property type="entry name" value="HATPase_dom"/>
</dbReference>
<evidence type="ECO:0000256" key="1">
    <source>
        <dbReference type="ARBA" id="ARBA00000085"/>
    </source>
</evidence>
<dbReference type="SMART" id="SM00387">
    <property type="entry name" value="HATPase_c"/>
    <property type="match status" value="1"/>
</dbReference>
<dbReference type="SMART" id="SM00388">
    <property type="entry name" value="HisKA"/>
    <property type="match status" value="1"/>
</dbReference>
<reference evidence="11" key="1">
    <citation type="submission" date="2018-05" db="EMBL/GenBank/DDBJ databases">
        <authorList>
            <person name="Li Y."/>
        </authorList>
    </citation>
    <scope>NUCLEOTIDE SEQUENCE [LARGE SCALE GENOMIC DNA]</scope>
    <source>
        <strain evidence="11">sk1b4</strain>
    </source>
</reference>
<proteinExistence type="predicted"/>
<dbReference type="PROSITE" id="PS50109">
    <property type="entry name" value="HIS_KIN"/>
    <property type="match status" value="1"/>
</dbReference>
<dbReference type="EMBL" id="QETB01000003">
    <property type="protein sequence ID" value="PWF26323.1"/>
    <property type="molecule type" value="Genomic_DNA"/>
</dbReference>
<evidence type="ECO:0000256" key="6">
    <source>
        <dbReference type="ARBA" id="ARBA00022777"/>
    </source>
</evidence>
<evidence type="ECO:0000256" key="3">
    <source>
        <dbReference type="ARBA" id="ARBA00012438"/>
    </source>
</evidence>
<keyword evidence="8" id="KW-0472">Membrane</keyword>
<keyword evidence="7" id="KW-0902">Two-component regulatory system</keyword>
<keyword evidence="8" id="KW-0812">Transmembrane</keyword>
<keyword evidence="6 10" id="KW-0418">Kinase</keyword>
<evidence type="ECO:0000313" key="10">
    <source>
        <dbReference type="EMBL" id="PWF26323.1"/>
    </source>
</evidence>
<evidence type="ECO:0000256" key="8">
    <source>
        <dbReference type="SAM" id="Phobius"/>
    </source>
</evidence>
<dbReference type="PANTHER" id="PTHR43711:SF31">
    <property type="entry name" value="HISTIDINE KINASE"/>
    <property type="match status" value="1"/>
</dbReference>
<comment type="subcellular location">
    <subcellularLocation>
        <location evidence="2">Cell membrane</location>
    </subcellularLocation>
</comment>
<evidence type="ECO:0000256" key="5">
    <source>
        <dbReference type="ARBA" id="ARBA00022679"/>
    </source>
</evidence>